<evidence type="ECO:0000313" key="2">
    <source>
        <dbReference type="EMBL" id="PMS16640.1"/>
    </source>
</evidence>
<keyword evidence="3" id="KW-1185">Reference proteome</keyword>
<dbReference type="EMBL" id="PNYA01000023">
    <property type="protein sequence ID" value="PMS16640.1"/>
    <property type="molecule type" value="Genomic_DNA"/>
</dbReference>
<dbReference type="Proteomes" id="UP000235616">
    <property type="component" value="Unassembled WGS sequence"/>
</dbReference>
<gene>
    <name evidence="2" type="ORF">C0Z18_22640</name>
</gene>
<reference evidence="2 3" key="1">
    <citation type="submission" date="2018-01" db="EMBL/GenBank/DDBJ databases">
        <title>Whole genome analyses suggest that Burkholderia sensu lato contains two further novel genera in the rhizoxinica-symbiotica group Mycetohabitans gen. nov., and Trinickia gen. nov.: implications for the evolution of diazotrophy and nodulation in the Burkholderiaceae.</title>
        <authorList>
            <person name="Estrada-de los Santos P."/>
            <person name="Palmer M."/>
            <person name="Chavez-Ramirez B."/>
            <person name="Beukes C."/>
            <person name="Steenkamp E.T."/>
            <person name="Hirsch A.M."/>
            <person name="Manyaka P."/>
            <person name="Maluk M."/>
            <person name="Lafos M."/>
            <person name="Crook M."/>
            <person name="Gross E."/>
            <person name="Simon M.F."/>
            <person name="Bueno dos Reis Junior F."/>
            <person name="Poole P.S."/>
            <person name="Venter S.N."/>
            <person name="James E.K."/>
        </authorList>
    </citation>
    <scope>NUCLEOTIDE SEQUENCE [LARGE SCALE GENOMIC DNA]</scope>
    <source>
        <strain evidence="2 3">GIMN1.004</strain>
    </source>
</reference>
<proteinExistence type="predicted"/>
<dbReference type="AlphaFoldDB" id="A0A2N7VHL7"/>
<protein>
    <submittedName>
        <fullName evidence="2">Type III effector</fullName>
    </submittedName>
</protein>
<comment type="caution">
    <text evidence="2">The sequence shown here is derived from an EMBL/GenBank/DDBJ whole genome shotgun (WGS) entry which is preliminary data.</text>
</comment>
<organism evidence="2 3">
    <name type="scientific">Trinickia dabaoshanensis</name>
    <dbReference type="NCBI Taxonomy" id="564714"/>
    <lineage>
        <taxon>Bacteria</taxon>
        <taxon>Pseudomonadati</taxon>
        <taxon>Pseudomonadota</taxon>
        <taxon>Betaproteobacteria</taxon>
        <taxon>Burkholderiales</taxon>
        <taxon>Burkholderiaceae</taxon>
        <taxon>Trinickia</taxon>
    </lineage>
</organism>
<feature type="compositionally biased region" description="Basic and acidic residues" evidence="1">
    <location>
        <begin position="153"/>
        <end position="163"/>
    </location>
</feature>
<evidence type="ECO:0000313" key="3">
    <source>
        <dbReference type="Proteomes" id="UP000235616"/>
    </source>
</evidence>
<name>A0A2N7VHL7_9BURK</name>
<feature type="region of interest" description="Disordered" evidence="1">
    <location>
        <begin position="134"/>
        <end position="163"/>
    </location>
</feature>
<accession>A0A2N7VHL7</accession>
<feature type="compositionally biased region" description="Basic and acidic residues" evidence="1">
    <location>
        <begin position="35"/>
        <end position="46"/>
    </location>
</feature>
<evidence type="ECO:0000256" key="1">
    <source>
        <dbReference type="SAM" id="MobiDB-lite"/>
    </source>
</evidence>
<sequence length="163" mass="17619">MKDGKVTDPGHIQYQTTEEERAATPGLQESYGHSRRTDLPATERTRVKGTLPDGTPFNVPGLKGPAIDYGSDKTLPRNASTKIIDHGTLSPEQAAILRDAGQQPMMPHYETSGADEANCVHAHAEMARKLGMDPGAVHKHARPQDLGQQMEGLKLDDSAGDKK</sequence>
<feature type="region of interest" description="Disordered" evidence="1">
    <location>
        <begin position="1"/>
        <end position="74"/>
    </location>
</feature>